<keyword evidence="2" id="KW-1185">Reference proteome</keyword>
<evidence type="ECO:0000313" key="2">
    <source>
        <dbReference type="Proteomes" id="UP001162992"/>
    </source>
</evidence>
<reference evidence="2" key="1">
    <citation type="journal article" date="2024" name="Proc. Natl. Acad. Sci. U.S.A.">
        <title>Extraordinary preservation of gene collinearity over three hundred million years revealed in homosporous lycophytes.</title>
        <authorList>
            <person name="Li C."/>
            <person name="Wickell D."/>
            <person name="Kuo L.Y."/>
            <person name="Chen X."/>
            <person name="Nie B."/>
            <person name="Liao X."/>
            <person name="Peng D."/>
            <person name="Ji J."/>
            <person name="Jenkins J."/>
            <person name="Williams M."/>
            <person name="Shu S."/>
            <person name="Plott C."/>
            <person name="Barry K."/>
            <person name="Rajasekar S."/>
            <person name="Grimwood J."/>
            <person name="Han X."/>
            <person name="Sun S."/>
            <person name="Hou Z."/>
            <person name="He W."/>
            <person name="Dai G."/>
            <person name="Sun C."/>
            <person name="Schmutz J."/>
            <person name="Leebens-Mack J.H."/>
            <person name="Li F.W."/>
            <person name="Wang L."/>
        </authorList>
    </citation>
    <scope>NUCLEOTIDE SEQUENCE [LARGE SCALE GENOMIC DNA]</scope>
    <source>
        <strain evidence="2">cv. PW_Plant_1</strain>
    </source>
</reference>
<accession>A0ACC2CPT9</accession>
<protein>
    <submittedName>
        <fullName evidence="1">Uncharacterized protein</fullName>
    </submittedName>
</protein>
<gene>
    <name evidence="1" type="ORF">O6H91_09G060800</name>
</gene>
<organism evidence="1 2">
    <name type="scientific">Diphasiastrum complanatum</name>
    <name type="common">Issler's clubmoss</name>
    <name type="synonym">Lycopodium complanatum</name>
    <dbReference type="NCBI Taxonomy" id="34168"/>
    <lineage>
        <taxon>Eukaryota</taxon>
        <taxon>Viridiplantae</taxon>
        <taxon>Streptophyta</taxon>
        <taxon>Embryophyta</taxon>
        <taxon>Tracheophyta</taxon>
        <taxon>Lycopodiopsida</taxon>
        <taxon>Lycopodiales</taxon>
        <taxon>Lycopodiaceae</taxon>
        <taxon>Lycopodioideae</taxon>
        <taxon>Diphasiastrum</taxon>
    </lineage>
</organism>
<sequence length="741" mass="83388">MADLLSEDASHLTFAAGGTFALANGKLEEPEYSSTNWYFSRDEIENNSPSRKDGVDVKKETYFRKSYCTFLQDLGMRLRVPQVTIATAIVLCHRFFLRQSHARNDKFMVATVCMFLAGKVEETPRPLRDVIILSYELRNKKDPAAVQRIKQKDVFEDQKELVLLGERLLLTTLEFDMNIHHPYKPLVTAIKRFKVAQNALAQVAWNFVNDGLCRLRTSLCLQFKPHHIAAGAIFLATKFLKVKLPSAGDNVWWHEFEVTAQQLEEVSNQMLELYEQNKAGPSSRASDPSVSAGACNGYKTEIASHGHPEGPISGNGFSQSSHVDSFTVTHDHNAEAAVPTSQREVNFHSRDSSKGYLHGGLEGRKQGVYADFSEEDHAKKGGTPPNFQEPVHFSHSRTDTHIMNGFPKLSTAGQELREETTGHGHHVEDSVGIKESSNSRNGTHMFPVAAAPKLKYTRPESREDLLVGQDEIHGQRKHSEEKELLMGHLKEDAKRPAGVKSKLRKENEGRQRPLVNAQELKNDTVKDSTERKRKSKFSGGEKFIRVKQEVNNGNEIVSRGLENAVEVTTREGLLKQDPAERRRRDVTSSSEISNDHEGELWSTIKHKKSTNAGQPHLNTKGQKAFEKGNLHSTNLQTVKLSEGAADQIEEGEFGAQLQNHFPKVLGGRHLSPDGIGKARQHPGTREGSYDNKHWHGNNQSSLNSGYHQDLQKADQDINRHWHKDQAWQERDSKKVRHDHVK</sequence>
<comment type="caution">
    <text evidence="1">The sequence shown here is derived from an EMBL/GenBank/DDBJ whole genome shotgun (WGS) entry which is preliminary data.</text>
</comment>
<proteinExistence type="predicted"/>
<dbReference type="EMBL" id="CM055100">
    <property type="protein sequence ID" value="KAJ7543982.1"/>
    <property type="molecule type" value="Genomic_DNA"/>
</dbReference>
<dbReference type="Proteomes" id="UP001162992">
    <property type="component" value="Chromosome 9"/>
</dbReference>
<evidence type="ECO:0000313" key="1">
    <source>
        <dbReference type="EMBL" id="KAJ7543982.1"/>
    </source>
</evidence>
<name>A0ACC2CPT9_DIPCM</name>